<dbReference type="Proteomes" id="UP000594263">
    <property type="component" value="Unplaced"/>
</dbReference>
<accession>A0A7N0UHY1</accession>
<dbReference type="InterPro" id="IPR038508">
    <property type="entry name" value="ArfGAP_dom_sf"/>
</dbReference>
<evidence type="ECO:0000256" key="7">
    <source>
        <dbReference type="ARBA" id="ARBA00023054"/>
    </source>
</evidence>
<dbReference type="InterPro" id="IPR035670">
    <property type="entry name" value="AGD1/2/3/4_BAR_plant"/>
</dbReference>
<evidence type="ECO:0000256" key="2">
    <source>
        <dbReference type="ARBA" id="ARBA00022723"/>
    </source>
</evidence>
<dbReference type="OMA" id="CYFHINC"/>
<keyword evidence="4 9" id="KW-0863">Zinc-finger</keyword>
<evidence type="ECO:0000256" key="4">
    <source>
        <dbReference type="ARBA" id="ARBA00022771"/>
    </source>
</evidence>
<dbReference type="Gramene" id="Kaladp0068s0096.1.v1.1">
    <property type="protein sequence ID" value="Kaladp0068s0096.1.v1.1"/>
    <property type="gene ID" value="Kaladp0068s0096.v1.1"/>
</dbReference>
<dbReference type="FunFam" id="1.10.220.150:FF:000019">
    <property type="entry name" value="ADP-ribosylation factor GTPase-activating protein AGD1"/>
    <property type="match status" value="1"/>
</dbReference>
<keyword evidence="7" id="KW-0175">Coiled coil</keyword>
<dbReference type="GO" id="GO:0005737">
    <property type="term" value="C:cytoplasm"/>
    <property type="evidence" value="ECO:0007669"/>
    <property type="project" value="InterPro"/>
</dbReference>
<dbReference type="InterPro" id="IPR001849">
    <property type="entry name" value="PH_domain"/>
</dbReference>
<keyword evidence="1" id="KW-0343">GTPase activation</keyword>
<dbReference type="Gene3D" id="1.20.1270.60">
    <property type="entry name" value="Arfaptin homology (AH) domain/BAR domain"/>
    <property type="match status" value="1"/>
</dbReference>
<evidence type="ECO:0000256" key="5">
    <source>
        <dbReference type="ARBA" id="ARBA00022833"/>
    </source>
</evidence>
<keyword evidence="3" id="KW-0677">Repeat</keyword>
<evidence type="ECO:0000256" key="6">
    <source>
        <dbReference type="ARBA" id="ARBA00023043"/>
    </source>
</evidence>
<dbReference type="InterPro" id="IPR004148">
    <property type="entry name" value="BAR_dom"/>
</dbReference>
<protein>
    <submittedName>
        <fullName evidence="12">Uncharacterized protein</fullName>
    </submittedName>
</protein>
<dbReference type="Pfam" id="PF12796">
    <property type="entry name" value="Ank_2"/>
    <property type="match status" value="1"/>
</dbReference>
<evidence type="ECO:0000256" key="1">
    <source>
        <dbReference type="ARBA" id="ARBA00022468"/>
    </source>
</evidence>
<organism evidence="12 13">
    <name type="scientific">Kalanchoe fedtschenkoi</name>
    <name type="common">Lavender scallops</name>
    <name type="synonym">South American air plant</name>
    <dbReference type="NCBI Taxonomy" id="63787"/>
    <lineage>
        <taxon>Eukaryota</taxon>
        <taxon>Viridiplantae</taxon>
        <taxon>Streptophyta</taxon>
        <taxon>Embryophyta</taxon>
        <taxon>Tracheophyta</taxon>
        <taxon>Spermatophyta</taxon>
        <taxon>Magnoliopsida</taxon>
        <taxon>eudicotyledons</taxon>
        <taxon>Gunneridae</taxon>
        <taxon>Pentapetalae</taxon>
        <taxon>Saxifragales</taxon>
        <taxon>Crassulaceae</taxon>
        <taxon>Kalanchoe</taxon>
    </lineage>
</organism>
<dbReference type="SUPFAM" id="SSF57863">
    <property type="entry name" value="ArfGap/RecO-like zinc finger"/>
    <property type="match status" value="1"/>
</dbReference>
<dbReference type="PROSITE" id="PS50003">
    <property type="entry name" value="PH_DOMAIN"/>
    <property type="match status" value="1"/>
</dbReference>
<dbReference type="PANTHER" id="PTHR23180">
    <property type="entry name" value="CENTAURIN/ARF"/>
    <property type="match status" value="1"/>
</dbReference>
<dbReference type="Pfam" id="PF01412">
    <property type="entry name" value="ArfGap"/>
    <property type="match status" value="1"/>
</dbReference>
<dbReference type="InterPro" id="IPR002110">
    <property type="entry name" value="Ankyrin_rpt"/>
</dbReference>
<dbReference type="Pfam" id="PF16746">
    <property type="entry name" value="BAR_3"/>
    <property type="match status" value="1"/>
</dbReference>
<dbReference type="InterPro" id="IPR027267">
    <property type="entry name" value="AH/BAR_dom_sf"/>
</dbReference>
<dbReference type="PANTHER" id="PTHR23180:SF160">
    <property type="entry name" value="ADP-RIBOSYLATION FACTOR GTPASE-ACTIVATING PROTEIN EFFECTOR PROTEIN 1"/>
    <property type="match status" value="1"/>
</dbReference>
<dbReference type="SMART" id="SM00721">
    <property type="entry name" value="BAR"/>
    <property type="match status" value="1"/>
</dbReference>
<keyword evidence="5" id="KW-0862">Zinc</keyword>
<dbReference type="InterPro" id="IPR001164">
    <property type="entry name" value="ArfGAP_dom"/>
</dbReference>
<feature type="domain" description="Arf-GAP" evidence="11">
    <location>
        <begin position="514"/>
        <end position="656"/>
    </location>
</feature>
<proteinExistence type="predicted"/>
<dbReference type="InterPro" id="IPR011993">
    <property type="entry name" value="PH-like_dom_sf"/>
</dbReference>
<feature type="repeat" description="ANK" evidence="8">
    <location>
        <begin position="756"/>
        <end position="788"/>
    </location>
</feature>
<evidence type="ECO:0000256" key="8">
    <source>
        <dbReference type="PROSITE-ProRule" id="PRU00023"/>
    </source>
</evidence>
<dbReference type="SUPFAM" id="SSF50729">
    <property type="entry name" value="PH domain-like"/>
    <property type="match status" value="1"/>
</dbReference>
<dbReference type="PROSITE" id="PS50297">
    <property type="entry name" value="ANK_REP_REGION"/>
    <property type="match status" value="2"/>
</dbReference>
<dbReference type="InterPro" id="IPR036770">
    <property type="entry name" value="Ankyrin_rpt-contain_sf"/>
</dbReference>
<dbReference type="PROSITE" id="PS50088">
    <property type="entry name" value="ANK_REPEAT"/>
    <property type="match status" value="2"/>
</dbReference>
<evidence type="ECO:0000256" key="3">
    <source>
        <dbReference type="ARBA" id="ARBA00022737"/>
    </source>
</evidence>
<dbReference type="GO" id="GO:0008270">
    <property type="term" value="F:zinc ion binding"/>
    <property type="evidence" value="ECO:0007669"/>
    <property type="project" value="UniProtKB-KW"/>
</dbReference>
<dbReference type="Gene3D" id="1.10.220.150">
    <property type="entry name" value="Arf GTPase activating protein"/>
    <property type="match status" value="1"/>
</dbReference>
<dbReference type="EnsemblPlants" id="Kaladp0068s0096.1.v1.1">
    <property type="protein sequence ID" value="Kaladp0068s0096.1.v1.1"/>
    <property type="gene ID" value="Kaladp0068s0096.v1.1"/>
</dbReference>
<feature type="repeat" description="ANK" evidence="8">
    <location>
        <begin position="723"/>
        <end position="755"/>
    </location>
</feature>
<dbReference type="Pfam" id="PF00169">
    <property type="entry name" value="PH"/>
    <property type="match status" value="1"/>
</dbReference>
<name>A0A7N0UHY1_KALFE</name>
<reference evidence="12" key="1">
    <citation type="submission" date="2021-01" db="UniProtKB">
        <authorList>
            <consortium name="EnsemblPlants"/>
        </authorList>
    </citation>
    <scope>IDENTIFICATION</scope>
</reference>
<dbReference type="SMART" id="SM00248">
    <property type="entry name" value="ANK"/>
    <property type="match status" value="2"/>
</dbReference>
<evidence type="ECO:0000259" key="10">
    <source>
        <dbReference type="PROSITE" id="PS50003"/>
    </source>
</evidence>
<evidence type="ECO:0000256" key="9">
    <source>
        <dbReference type="PROSITE-ProRule" id="PRU00288"/>
    </source>
</evidence>
<dbReference type="SMART" id="SM00105">
    <property type="entry name" value="ArfGap"/>
    <property type="match status" value="1"/>
</dbReference>
<dbReference type="InterPro" id="IPR045258">
    <property type="entry name" value="ACAP1/2/3-like"/>
</dbReference>
<dbReference type="PRINTS" id="PR00405">
    <property type="entry name" value="REVINTRACTNG"/>
</dbReference>
<sequence>MMQFAKLEDSPMFRQQIQNLEEGAELLRERVLKFYKGCKKYSEGIREGREIDNQFANAIEAFGGSPIDNISAAFGGHIMTKFTGALREISVYKDGLQSQVEQVLNERLFNFVNNDIHDVKEARKRFDKASSLYDQAREKFLSLRKSTRMDVAAGFEEELYRARSRFEQARFNLIGAIYNVETKKKYEFLDAVSGAVAAHLVYFKQGYELLLQMEPLIEQIAAYTKQSQENFTREKASLNERMQEYQRQVDQESRPSHENMVDSLRNGDCMQPSSRSSHRLIQAVMQSSSIGKVNHTHCYFHINCSQKVTLLSTHWTVSFQVQIIRQGYLSKRSSNLRGDWKRRYFVLDSRGMLYYYRKQWTRSPNAPPEYGSGILSRWRSSHYHVVHDERTVARHTVDLLTSTIKIDADQTDLRFCFRIISPSKTYTLQAESATDQMDWIEKITGVITSLLSSQDHDTRVVNEEDFCFPTEALTPGSPFYFDSPSSDENGVVACPGLYQKCRTIQSQSQNTNNEKPINILRKIPGNDICADCGAADPEWASLNLGVLICIECSGVHRNLGVHISKVRSLTLDVKVWEPSIMTLFGSLGNVYANSIWEELLNPKSACQYDGMPIRSDKHKVYLINKPNHDDPISVKEKFIHAKYADKHFVRKLKEGHYLLLSARVWESVRINDIKGVYRYIVTSEADINGIHGRILSCESAEKLPSDPQKASHSQQLLPGERCGGYSLLHLACQCADIGMVELLLQYGAHVHIIDPYGQTPLHYSIIHRKAAVAKLLLTRGANSQATDKEGKTLLQIARETNFDDDKVLAMLADTCR</sequence>
<evidence type="ECO:0000259" key="11">
    <source>
        <dbReference type="PROSITE" id="PS50115"/>
    </source>
</evidence>
<dbReference type="CDD" id="cd08204">
    <property type="entry name" value="ArfGap"/>
    <property type="match status" value="1"/>
</dbReference>
<dbReference type="Gene3D" id="2.30.29.30">
    <property type="entry name" value="Pleckstrin-homology domain (PH domain)/Phosphotyrosine-binding domain (PTB)"/>
    <property type="match status" value="1"/>
</dbReference>
<evidence type="ECO:0000313" key="12">
    <source>
        <dbReference type="EnsemblPlants" id="Kaladp0068s0096.1.v1.1"/>
    </source>
</evidence>
<dbReference type="CDD" id="cd07606">
    <property type="entry name" value="BAR_SFC_plant"/>
    <property type="match status" value="1"/>
</dbReference>
<dbReference type="SMART" id="SM00233">
    <property type="entry name" value="PH"/>
    <property type="match status" value="1"/>
</dbReference>
<evidence type="ECO:0000313" key="13">
    <source>
        <dbReference type="Proteomes" id="UP000594263"/>
    </source>
</evidence>
<dbReference type="CDD" id="cd13250">
    <property type="entry name" value="PH_ACAP"/>
    <property type="match status" value="1"/>
</dbReference>
<dbReference type="SUPFAM" id="SSF48403">
    <property type="entry name" value="Ankyrin repeat"/>
    <property type="match status" value="1"/>
</dbReference>
<dbReference type="GO" id="GO:0005096">
    <property type="term" value="F:GTPase activator activity"/>
    <property type="evidence" value="ECO:0007669"/>
    <property type="project" value="UniProtKB-KW"/>
</dbReference>
<feature type="domain" description="PH" evidence="10">
    <location>
        <begin position="322"/>
        <end position="448"/>
    </location>
</feature>
<keyword evidence="13" id="KW-1185">Reference proteome</keyword>
<dbReference type="Gene3D" id="1.25.40.20">
    <property type="entry name" value="Ankyrin repeat-containing domain"/>
    <property type="match status" value="1"/>
</dbReference>
<dbReference type="AlphaFoldDB" id="A0A7N0UHY1"/>
<keyword evidence="6 8" id="KW-0040">ANK repeat</keyword>
<dbReference type="SUPFAM" id="SSF103657">
    <property type="entry name" value="BAR/IMD domain-like"/>
    <property type="match status" value="1"/>
</dbReference>
<dbReference type="InterPro" id="IPR037278">
    <property type="entry name" value="ARFGAP/RecO"/>
</dbReference>
<dbReference type="PROSITE" id="PS50115">
    <property type="entry name" value="ARFGAP"/>
    <property type="match status" value="1"/>
</dbReference>
<keyword evidence="2" id="KW-0479">Metal-binding</keyword>